<dbReference type="Proteomes" id="UP001196413">
    <property type="component" value="Unassembled WGS sequence"/>
</dbReference>
<evidence type="ECO:0000313" key="1">
    <source>
        <dbReference type="EMBL" id="KAJ1360800.1"/>
    </source>
</evidence>
<organism evidence="1 2">
    <name type="scientific">Parelaphostrongylus tenuis</name>
    <name type="common">Meningeal worm</name>
    <dbReference type="NCBI Taxonomy" id="148309"/>
    <lineage>
        <taxon>Eukaryota</taxon>
        <taxon>Metazoa</taxon>
        <taxon>Ecdysozoa</taxon>
        <taxon>Nematoda</taxon>
        <taxon>Chromadorea</taxon>
        <taxon>Rhabditida</taxon>
        <taxon>Rhabditina</taxon>
        <taxon>Rhabditomorpha</taxon>
        <taxon>Strongyloidea</taxon>
        <taxon>Metastrongylidae</taxon>
        <taxon>Parelaphostrongylus</taxon>
    </lineage>
</organism>
<name>A0AAD5MLQ4_PARTN</name>
<gene>
    <name evidence="1" type="ORF">KIN20_019867</name>
</gene>
<sequence length="104" mass="11810">MGCVVLKQAAVSSKPFIRLSMCNEECEFALTIQTVTVSTVLVKCTTTSIERKEKLRIKLQARCSIGHLENETRPLEKWRMPTDCGYVLILIFFSVDSSLEYKCT</sequence>
<reference evidence="1" key="1">
    <citation type="submission" date="2021-06" db="EMBL/GenBank/DDBJ databases">
        <title>Parelaphostrongylus tenuis whole genome reference sequence.</title>
        <authorList>
            <person name="Garwood T.J."/>
            <person name="Larsen P.A."/>
            <person name="Fountain-Jones N.M."/>
            <person name="Garbe J.R."/>
            <person name="Macchietto M.G."/>
            <person name="Kania S.A."/>
            <person name="Gerhold R.W."/>
            <person name="Richards J.E."/>
            <person name="Wolf T.M."/>
        </authorList>
    </citation>
    <scope>NUCLEOTIDE SEQUENCE</scope>
    <source>
        <strain evidence="1">MNPRO001-30</strain>
        <tissue evidence="1">Meninges</tissue>
    </source>
</reference>
<dbReference type="EMBL" id="JAHQIW010003966">
    <property type="protein sequence ID" value="KAJ1360800.1"/>
    <property type="molecule type" value="Genomic_DNA"/>
</dbReference>
<dbReference type="AlphaFoldDB" id="A0AAD5MLQ4"/>
<proteinExistence type="predicted"/>
<keyword evidence="2" id="KW-1185">Reference proteome</keyword>
<accession>A0AAD5MLQ4</accession>
<protein>
    <submittedName>
        <fullName evidence="1">Uncharacterized protein</fullName>
    </submittedName>
</protein>
<comment type="caution">
    <text evidence="1">The sequence shown here is derived from an EMBL/GenBank/DDBJ whole genome shotgun (WGS) entry which is preliminary data.</text>
</comment>
<evidence type="ECO:0000313" key="2">
    <source>
        <dbReference type="Proteomes" id="UP001196413"/>
    </source>
</evidence>